<organism evidence="3 4">
    <name type="scientific">Actinomadura luteofluorescens</name>
    <dbReference type="NCBI Taxonomy" id="46163"/>
    <lineage>
        <taxon>Bacteria</taxon>
        <taxon>Bacillati</taxon>
        <taxon>Actinomycetota</taxon>
        <taxon>Actinomycetes</taxon>
        <taxon>Streptosporangiales</taxon>
        <taxon>Thermomonosporaceae</taxon>
        <taxon>Actinomadura</taxon>
    </lineage>
</organism>
<dbReference type="InterPro" id="IPR001296">
    <property type="entry name" value="Glyco_trans_1"/>
</dbReference>
<name>A0A7Y9EKU6_9ACTN</name>
<dbReference type="RefSeq" id="WP_179846147.1">
    <property type="nucleotide sequence ID" value="NZ_JACCBA010000001.1"/>
</dbReference>
<dbReference type="GO" id="GO:0016757">
    <property type="term" value="F:glycosyltransferase activity"/>
    <property type="evidence" value="ECO:0007669"/>
    <property type="project" value="InterPro"/>
</dbReference>
<dbReference type="EMBL" id="JACCBA010000001">
    <property type="protein sequence ID" value="NYD49426.1"/>
    <property type="molecule type" value="Genomic_DNA"/>
</dbReference>
<dbReference type="CDD" id="cd03820">
    <property type="entry name" value="GT4_AmsD-like"/>
    <property type="match status" value="1"/>
</dbReference>
<evidence type="ECO:0000313" key="4">
    <source>
        <dbReference type="Proteomes" id="UP000529783"/>
    </source>
</evidence>
<dbReference type="Pfam" id="PF00534">
    <property type="entry name" value="Glycos_transf_1"/>
    <property type="match status" value="1"/>
</dbReference>
<evidence type="ECO:0000259" key="2">
    <source>
        <dbReference type="Pfam" id="PF00534"/>
    </source>
</evidence>
<dbReference type="AlphaFoldDB" id="A0A7Y9EKU6"/>
<evidence type="ECO:0000313" key="3">
    <source>
        <dbReference type="EMBL" id="NYD49426.1"/>
    </source>
</evidence>
<dbReference type="PANTHER" id="PTHR12526:SF627">
    <property type="entry name" value="D-RHAMNOSYLTRANSFERASE WBPZ"/>
    <property type="match status" value="1"/>
</dbReference>
<proteinExistence type="predicted"/>
<evidence type="ECO:0000256" key="1">
    <source>
        <dbReference type="ARBA" id="ARBA00022679"/>
    </source>
</evidence>
<dbReference type="SUPFAM" id="SSF53756">
    <property type="entry name" value="UDP-Glycosyltransferase/glycogen phosphorylase"/>
    <property type="match status" value="1"/>
</dbReference>
<protein>
    <submittedName>
        <fullName evidence="3">Glycosyltransferase involved in cell wall biosynthesis</fullName>
    </submittedName>
</protein>
<accession>A0A7Y9EKU6</accession>
<keyword evidence="1 3" id="KW-0808">Transferase</keyword>
<keyword evidence="4" id="KW-1185">Reference proteome</keyword>
<reference evidence="3 4" key="1">
    <citation type="submission" date="2020-07" db="EMBL/GenBank/DDBJ databases">
        <title>Sequencing the genomes of 1000 actinobacteria strains.</title>
        <authorList>
            <person name="Klenk H.-P."/>
        </authorList>
    </citation>
    <scope>NUCLEOTIDE SEQUENCE [LARGE SCALE GENOMIC DNA]</scope>
    <source>
        <strain evidence="3 4">DSM 40398</strain>
    </source>
</reference>
<dbReference type="Proteomes" id="UP000529783">
    <property type="component" value="Unassembled WGS sequence"/>
</dbReference>
<feature type="domain" description="Glycosyl transferase family 1" evidence="2">
    <location>
        <begin position="203"/>
        <end position="360"/>
    </location>
</feature>
<comment type="caution">
    <text evidence="3">The sequence shown here is derived from an EMBL/GenBank/DDBJ whole genome shotgun (WGS) entry which is preliminary data.</text>
</comment>
<gene>
    <name evidence="3" type="ORF">BJY14_005409</name>
</gene>
<sequence length="399" mass="44263">MKITFLLLEAWTVDGTVRSTFTLADELSRRHDVEIVSVRRTADRPVFPLSDRVRLRSLVDVRPGAKVPWPNTERAARLMAEPTRIVHPEERSFSKYSAWTDERLTRFLRRPRTDVLVTTRAGLNLMAARLAPAKVVVVGQEHLQLGINDAGILAEIEEWYPRLDALTCLTAADTAEYGRLLPAGSCPVHTIGNGLPPRVHPRSRQENRLVVAAGRIVWIKGFDLLVDAFAKVVEKHPQWRLRIYGEGPRREEMRRRATRLGLYNHVRMMGPAHDMEGELAKASVLALPSRAEPFGMTIIEAFACGLPVVAFDCPHGPREIITDGADGLLVPPEDSGALAETLIRLIDDEEARRAMAANAAASAERFAVSAVAARWERMLGGLLAAPRRDTGRRGPTLSL</sequence>
<dbReference type="Gene3D" id="3.40.50.2000">
    <property type="entry name" value="Glycogen Phosphorylase B"/>
    <property type="match status" value="2"/>
</dbReference>
<dbReference type="PANTHER" id="PTHR12526">
    <property type="entry name" value="GLYCOSYLTRANSFERASE"/>
    <property type="match status" value="1"/>
</dbReference>